<name>X1NT10_9ZZZZ</name>
<accession>X1NT10</accession>
<proteinExistence type="predicted"/>
<dbReference type="EMBL" id="BARV01018629">
    <property type="protein sequence ID" value="GAI21794.1"/>
    <property type="molecule type" value="Genomic_DNA"/>
</dbReference>
<dbReference type="AlphaFoldDB" id="X1NT10"/>
<organism evidence="1">
    <name type="scientific">marine sediment metagenome</name>
    <dbReference type="NCBI Taxonomy" id="412755"/>
    <lineage>
        <taxon>unclassified sequences</taxon>
        <taxon>metagenomes</taxon>
        <taxon>ecological metagenomes</taxon>
    </lineage>
</organism>
<evidence type="ECO:0000313" key="1">
    <source>
        <dbReference type="EMBL" id="GAI21794.1"/>
    </source>
</evidence>
<sequence>MAKKKKSKKEQEPEVDIKQKFENAKVLVDTNRAKEAIAYIYLIYNDIVTIKFKKPRLAHQTIREYAIRCVTELDQKPESIYPFIKKIEDIIYGGIEPTNKELNFTVQLFSNLYNDITGKALPAISF</sequence>
<reference evidence="1" key="1">
    <citation type="journal article" date="2014" name="Front. Microbiol.">
        <title>High frequency of phylogenetically diverse reductive dehalogenase-homologous genes in deep subseafloor sedimentary metagenomes.</title>
        <authorList>
            <person name="Kawai M."/>
            <person name="Futagami T."/>
            <person name="Toyoda A."/>
            <person name="Takaki Y."/>
            <person name="Nishi S."/>
            <person name="Hori S."/>
            <person name="Arai W."/>
            <person name="Tsubouchi T."/>
            <person name="Morono Y."/>
            <person name="Uchiyama I."/>
            <person name="Ito T."/>
            <person name="Fujiyama A."/>
            <person name="Inagaki F."/>
            <person name="Takami H."/>
        </authorList>
    </citation>
    <scope>NUCLEOTIDE SEQUENCE</scope>
    <source>
        <strain evidence="1">Expedition CK06-06</strain>
    </source>
</reference>
<comment type="caution">
    <text evidence="1">The sequence shown here is derived from an EMBL/GenBank/DDBJ whole genome shotgun (WGS) entry which is preliminary data.</text>
</comment>
<evidence type="ECO:0008006" key="2">
    <source>
        <dbReference type="Google" id="ProtNLM"/>
    </source>
</evidence>
<protein>
    <recommendedName>
        <fullName evidence="2">HEPN domain-containing protein</fullName>
    </recommendedName>
</protein>
<gene>
    <name evidence="1" type="ORF">S06H3_31457</name>
</gene>